<keyword evidence="5 6" id="KW-0472">Membrane</keyword>
<dbReference type="Gene3D" id="1.20.81.30">
    <property type="entry name" value="Type II secretion system (T2SS), domain F"/>
    <property type="match status" value="1"/>
</dbReference>
<evidence type="ECO:0000256" key="5">
    <source>
        <dbReference type="ARBA" id="ARBA00023136"/>
    </source>
</evidence>
<keyword evidence="9" id="KW-1185">Reference proteome</keyword>
<evidence type="ECO:0000256" key="1">
    <source>
        <dbReference type="ARBA" id="ARBA00004651"/>
    </source>
</evidence>
<comment type="caution">
    <text evidence="8">The sequence shown here is derived from an EMBL/GenBank/DDBJ whole genome shotgun (WGS) entry which is preliminary data.</text>
</comment>
<dbReference type="EMBL" id="LJIX01000006">
    <property type="protein sequence ID" value="KQL20377.1"/>
    <property type="molecule type" value="Genomic_DNA"/>
</dbReference>
<dbReference type="Pfam" id="PF00482">
    <property type="entry name" value="T2SSF"/>
    <property type="match status" value="1"/>
</dbReference>
<evidence type="ECO:0000256" key="2">
    <source>
        <dbReference type="ARBA" id="ARBA00022475"/>
    </source>
</evidence>
<accession>A0A0Q3QQD9</accession>
<feature type="transmembrane region" description="Helical" evidence="6">
    <location>
        <begin position="70"/>
        <end position="100"/>
    </location>
</feature>
<evidence type="ECO:0000259" key="7">
    <source>
        <dbReference type="Pfam" id="PF00482"/>
    </source>
</evidence>
<evidence type="ECO:0000256" key="4">
    <source>
        <dbReference type="ARBA" id="ARBA00022989"/>
    </source>
</evidence>
<evidence type="ECO:0000313" key="9">
    <source>
        <dbReference type="Proteomes" id="UP000050996"/>
    </source>
</evidence>
<sequence>MEIASIFGISVLFFIWGIYQLLGYRKEKREITKKYENMFKKENGRSSFISKLGDRFDQTPFAKKFKIKLLYANILILPSEFFAILLFYCFVMVIIFMWLFSLKFKISIIIAAVITLVSYWLLFLGRRNKYIEKLNNQLSEVCRLLGNSTKAGMTINQGIEVVAAEVGFPARDEFKDLAHNLRLGVDFERALKEIEKRVPTKEFKLFIAALLIQKKSGGNLTKVLEEMAKTLEERKILRQTIKTATAEQRFISYILPAMPIFLILMLNSMMDGFIDLIFTIPGAILTTVFLIGMVISFILVRAVTNIRV</sequence>
<evidence type="ECO:0000256" key="6">
    <source>
        <dbReference type="SAM" id="Phobius"/>
    </source>
</evidence>
<dbReference type="AlphaFoldDB" id="A0A0Q3QQD9"/>
<evidence type="ECO:0000256" key="3">
    <source>
        <dbReference type="ARBA" id="ARBA00022692"/>
    </source>
</evidence>
<evidence type="ECO:0000313" key="8">
    <source>
        <dbReference type="EMBL" id="KQL20377.1"/>
    </source>
</evidence>
<dbReference type="InterPro" id="IPR018076">
    <property type="entry name" value="T2SS_GspF_dom"/>
</dbReference>
<dbReference type="Proteomes" id="UP000050996">
    <property type="component" value="Unassembled WGS sequence"/>
</dbReference>
<dbReference type="PATRIC" id="fig|1637975.4.peg.3653"/>
<feature type="transmembrane region" description="Helical" evidence="6">
    <location>
        <begin position="106"/>
        <end position="124"/>
    </location>
</feature>
<dbReference type="PANTHER" id="PTHR35007">
    <property type="entry name" value="INTEGRAL MEMBRANE PROTEIN-RELATED"/>
    <property type="match status" value="1"/>
</dbReference>
<gene>
    <name evidence="8" type="ORF">AN957_18505</name>
</gene>
<organism evidence="8 9">
    <name type="scientific">Cytobacillus solani</name>
    <dbReference type="NCBI Taxonomy" id="1637975"/>
    <lineage>
        <taxon>Bacteria</taxon>
        <taxon>Bacillati</taxon>
        <taxon>Bacillota</taxon>
        <taxon>Bacilli</taxon>
        <taxon>Bacillales</taxon>
        <taxon>Bacillaceae</taxon>
        <taxon>Cytobacillus</taxon>
    </lineage>
</organism>
<feature type="transmembrane region" description="Helical" evidence="6">
    <location>
        <begin position="6"/>
        <end position="24"/>
    </location>
</feature>
<name>A0A0Q3QQD9_9BACI</name>
<feature type="domain" description="Type II secretion system protein GspF" evidence="7">
    <location>
        <begin position="142"/>
        <end position="266"/>
    </location>
</feature>
<feature type="transmembrane region" description="Helical" evidence="6">
    <location>
        <begin position="276"/>
        <end position="300"/>
    </location>
</feature>
<keyword evidence="2" id="KW-1003">Cell membrane</keyword>
<comment type="subcellular location">
    <subcellularLocation>
        <location evidence="1">Cell membrane</location>
        <topology evidence="1">Multi-pass membrane protein</topology>
    </subcellularLocation>
</comment>
<keyword evidence="3 6" id="KW-0812">Transmembrane</keyword>
<dbReference type="PANTHER" id="PTHR35007:SF1">
    <property type="entry name" value="PILUS ASSEMBLY PROTEIN"/>
    <property type="match status" value="1"/>
</dbReference>
<dbReference type="RefSeq" id="WP_053476919.1">
    <property type="nucleotide sequence ID" value="NZ_CP041305.1"/>
</dbReference>
<feature type="transmembrane region" description="Helical" evidence="6">
    <location>
        <begin position="250"/>
        <end position="270"/>
    </location>
</feature>
<reference evidence="8 9" key="1">
    <citation type="submission" date="2015-09" db="EMBL/GenBank/DDBJ databases">
        <title>Genome sequencing project for genomic taxonomy and phylogenomics of Bacillus-like bacteria.</title>
        <authorList>
            <person name="Liu B."/>
            <person name="Wang J."/>
            <person name="Zhu Y."/>
            <person name="Liu G."/>
            <person name="Chen Q."/>
            <person name="Chen Z."/>
            <person name="Lan J."/>
            <person name="Che J."/>
            <person name="Ge C."/>
            <person name="Shi H."/>
            <person name="Pan Z."/>
            <person name="Liu X."/>
        </authorList>
    </citation>
    <scope>NUCLEOTIDE SEQUENCE [LARGE SCALE GENOMIC DNA]</scope>
    <source>
        <strain evidence="8 9">FJAT-18043</strain>
    </source>
</reference>
<keyword evidence="4 6" id="KW-1133">Transmembrane helix</keyword>
<dbReference type="STRING" id="1637975.AN957_18505"/>
<dbReference type="GO" id="GO:0005886">
    <property type="term" value="C:plasma membrane"/>
    <property type="evidence" value="ECO:0007669"/>
    <property type="project" value="UniProtKB-SubCell"/>
</dbReference>
<proteinExistence type="predicted"/>
<dbReference type="InterPro" id="IPR042094">
    <property type="entry name" value="T2SS_GspF_sf"/>
</dbReference>
<protein>
    <recommendedName>
        <fullName evidence="7">Type II secretion system protein GspF domain-containing protein</fullName>
    </recommendedName>
</protein>